<evidence type="ECO:0000313" key="1">
    <source>
        <dbReference type="EMBL" id="KAK3700199.1"/>
    </source>
</evidence>
<organism evidence="1 2">
    <name type="scientific">Vermiconidia calcicola</name>
    <dbReference type="NCBI Taxonomy" id="1690605"/>
    <lineage>
        <taxon>Eukaryota</taxon>
        <taxon>Fungi</taxon>
        <taxon>Dikarya</taxon>
        <taxon>Ascomycota</taxon>
        <taxon>Pezizomycotina</taxon>
        <taxon>Dothideomycetes</taxon>
        <taxon>Dothideomycetidae</taxon>
        <taxon>Mycosphaerellales</taxon>
        <taxon>Extremaceae</taxon>
        <taxon>Vermiconidia</taxon>
    </lineage>
</organism>
<keyword evidence="2" id="KW-1185">Reference proteome</keyword>
<proteinExistence type="predicted"/>
<sequence length="301" mass="32416">MAFEANVKPYHLPKDAVWLVTGCSSGIGASLAHHIATQHPTNRIVATARNEASLSGIPDTPNVLKVALDVTSIPSIDAALSATLSHFGRLDVLVNNAGYTLVGDTEAAGDSEARALMDTYFWGMVDLSKRAIRIMREENSSGGGGQQGGVILNVSSMGGYFGFPACSFYHASKFAMEGWTESVAKELPAEWNVHLCCIEPGGIKTNYASSSMKMMEKRHPAYSDPGFPTNAVISAMRDPASRESWAEPEAVAKAMWEVVGRGERIPVRVPLGRDAWGMVMEDVERTRGELEGLRVLSESVV</sequence>
<protein>
    <submittedName>
        <fullName evidence="1">Uncharacterized protein</fullName>
    </submittedName>
</protein>
<dbReference type="EMBL" id="JAUTXU010000188">
    <property type="protein sequence ID" value="KAK3700199.1"/>
    <property type="molecule type" value="Genomic_DNA"/>
</dbReference>
<evidence type="ECO:0000313" key="2">
    <source>
        <dbReference type="Proteomes" id="UP001281147"/>
    </source>
</evidence>
<dbReference type="Proteomes" id="UP001281147">
    <property type="component" value="Unassembled WGS sequence"/>
</dbReference>
<gene>
    <name evidence="1" type="ORF">LTR37_016078</name>
</gene>
<name>A0ACC3MNV7_9PEZI</name>
<accession>A0ACC3MNV7</accession>
<comment type="caution">
    <text evidence="1">The sequence shown here is derived from an EMBL/GenBank/DDBJ whole genome shotgun (WGS) entry which is preliminary data.</text>
</comment>
<reference evidence="1" key="1">
    <citation type="submission" date="2023-07" db="EMBL/GenBank/DDBJ databases">
        <title>Black Yeasts Isolated from many extreme environments.</title>
        <authorList>
            <person name="Coleine C."/>
            <person name="Stajich J.E."/>
            <person name="Selbmann L."/>
        </authorList>
    </citation>
    <scope>NUCLEOTIDE SEQUENCE</scope>
    <source>
        <strain evidence="1">CCFEE 5714</strain>
    </source>
</reference>